<sequence>MVKHQIQPINLKFMSIHIEAKKGDIAETILLPGDPLRAKWIAETFLENPVCFNKVRGMLGYTGTYNGKSISVMGTGMGVPSISIYAHELITDYGVKNLIRVGSSGSYQKHIKIRDIVLAMAASSNSGVNELRFSGADYAPTANFELFQQAVETAKTKHIPIKAGNVFTSDEFYADDFESYKKWSKFGVLCVDMETAGLYTIAAKHNVKALTILTISDSLVTGERTTAKERETTFKGMVEIALELG</sequence>
<organism evidence="8 9">
    <name type="scientific">Jejuia pallidilutea</name>
    <dbReference type="NCBI Taxonomy" id="504487"/>
    <lineage>
        <taxon>Bacteria</taxon>
        <taxon>Pseudomonadati</taxon>
        <taxon>Bacteroidota</taxon>
        <taxon>Flavobacteriia</taxon>
        <taxon>Flavobacteriales</taxon>
        <taxon>Flavobacteriaceae</taxon>
        <taxon>Jejuia</taxon>
    </lineage>
</organism>
<protein>
    <recommendedName>
        <fullName evidence="3">Uridine phosphorylase</fullName>
        <ecNumber evidence="2">2.4.2.3</ecNumber>
    </recommendedName>
</protein>
<comment type="caution">
    <text evidence="8">The sequence shown here is derived from an EMBL/GenBank/DDBJ whole genome shotgun (WGS) entry which is preliminary data.</text>
</comment>
<dbReference type="eggNOG" id="COG0813">
    <property type="taxonomic scope" value="Bacteria"/>
</dbReference>
<feature type="domain" description="Nucleoside phosphorylase" evidence="7">
    <location>
        <begin position="29"/>
        <end position="230"/>
    </location>
</feature>
<comment type="similarity">
    <text evidence="1">Belongs to the PNP/UDP phosphorylase family.</text>
</comment>
<dbReference type="GO" id="GO:0005829">
    <property type="term" value="C:cytosol"/>
    <property type="evidence" value="ECO:0007669"/>
    <property type="project" value="TreeGrafter"/>
</dbReference>
<dbReference type="EC" id="2.4.2.3" evidence="2"/>
<accession>A0A090VX94</accession>
<evidence type="ECO:0000313" key="9">
    <source>
        <dbReference type="Proteomes" id="UP000029641"/>
    </source>
</evidence>
<keyword evidence="5 8" id="KW-0808">Transferase</keyword>
<dbReference type="NCBIfam" id="NF004489">
    <property type="entry name" value="PRK05819.1"/>
    <property type="match status" value="1"/>
</dbReference>
<comment type="catalytic activity">
    <reaction evidence="6">
        <text>uridine + phosphate = alpha-D-ribose 1-phosphate + uracil</text>
        <dbReference type="Rhea" id="RHEA:24388"/>
        <dbReference type="ChEBI" id="CHEBI:16704"/>
        <dbReference type="ChEBI" id="CHEBI:17568"/>
        <dbReference type="ChEBI" id="CHEBI:43474"/>
        <dbReference type="ChEBI" id="CHEBI:57720"/>
        <dbReference type="EC" id="2.4.2.3"/>
    </reaction>
</comment>
<dbReference type="Pfam" id="PF01048">
    <property type="entry name" value="PNP_UDP_1"/>
    <property type="match status" value="1"/>
</dbReference>
<keyword evidence="4 8" id="KW-0328">Glycosyltransferase</keyword>
<gene>
    <name evidence="8" type="ORF">JCM19301_1956</name>
</gene>
<dbReference type="STRING" id="504487.JCM19538_2943"/>
<evidence type="ECO:0000256" key="4">
    <source>
        <dbReference type="ARBA" id="ARBA00022676"/>
    </source>
</evidence>
<dbReference type="GO" id="GO:0004731">
    <property type="term" value="F:purine-nucleoside phosphorylase activity"/>
    <property type="evidence" value="ECO:0007669"/>
    <property type="project" value="InterPro"/>
</dbReference>
<dbReference type="PANTHER" id="PTHR43691:SF11">
    <property type="entry name" value="FI09636P-RELATED"/>
    <property type="match status" value="1"/>
</dbReference>
<dbReference type="InterPro" id="IPR018016">
    <property type="entry name" value="Nucleoside_phosphorylase_CS"/>
</dbReference>
<reference evidence="8 9" key="1">
    <citation type="journal article" date="2014" name="Genome Announc.">
        <title>Draft Genome Sequence of Marine Flavobacterium Jejuia pallidilutea Strain 11shimoA1 and Pigmentation Mutants.</title>
        <authorList>
            <person name="Takatani N."/>
            <person name="Nakanishi M."/>
            <person name="Meirelles P."/>
            <person name="Mino S."/>
            <person name="Suda W."/>
            <person name="Oshima K."/>
            <person name="Hattori M."/>
            <person name="Ohkuma M."/>
            <person name="Hosokawa M."/>
            <person name="Miyashita K."/>
            <person name="Thompson F.L."/>
            <person name="Niwa A."/>
            <person name="Sawabe T."/>
            <person name="Sawabe T."/>
        </authorList>
    </citation>
    <scope>NUCLEOTIDE SEQUENCE [LARGE SCALE GENOMIC DNA]</scope>
    <source>
        <strain evidence="8 9">JCM 19301</strain>
    </source>
</reference>
<dbReference type="EMBL" id="BBNR01000021">
    <property type="protein sequence ID" value="GAL68558.1"/>
    <property type="molecule type" value="Genomic_DNA"/>
</dbReference>
<dbReference type="SUPFAM" id="SSF53167">
    <property type="entry name" value="Purine and uridine phosphorylases"/>
    <property type="match status" value="1"/>
</dbReference>
<evidence type="ECO:0000259" key="7">
    <source>
        <dbReference type="Pfam" id="PF01048"/>
    </source>
</evidence>
<evidence type="ECO:0000313" key="8">
    <source>
        <dbReference type="EMBL" id="GAL68558.1"/>
    </source>
</evidence>
<evidence type="ECO:0000256" key="5">
    <source>
        <dbReference type="ARBA" id="ARBA00022679"/>
    </source>
</evidence>
<dbReference type="InterPro" id="IPR035994">
    <property type="entry name" value="Nucleoside_phosphorylase_sf"/>
</dbReference>
<dbReference type="PROSITE" id="PS01232">
    <property type="entry name" value="PNP_UDP_1"/>
    <property type="match status" value="1"/>
</dbReference>
<dbReference type="InterPro" id="IPR000845">
    <property type="entry name" value="Nucleoside_phosphorylase_d"/>
</dbReference>
<evidence type="ECO:0000256" key="6">
    <source>
        <dbReference type="ARBA" id="ARBA00048447"/>
    </source>
</evidence>
<dbReference type="NCBIfam" id="TIGR00107">
    <property type="entry name" value="deoD"/>
    <property type="match status" value="1"/>
</dbReference>
<dbReference type="HAMAP" id="MF_01627">
    <property type="entry name" value="Pur_nucleosid_phosp"/>
    <property type="match status" value="1"/>
</dbReference>
<evidence type="ECO:0000256" key="1">
    <source>
        <dbReference type="ARBA" id="ARBA00010456"/>
    </source>
</evidence>
<dbReference type="PANTHER" id="PTHR43691">
    <property type="entry name" value="URIDINE PHOSPHORYLASE"/>
    <property type="match status" value="1"/>
</dbReference>
<dbReference type="GO" id="GO:0004850">
    <property type="term" value="F:uridine phosphorylase activity"/>
    <property type="evidence" value="ECO:0007669"/>
    <property type="project" value="UniProtKB-EC"/>
</dbReference>
<name>A0A090VX94_9FLAO</name>
<dbReference type="GO" id="GO:0006152">
    <property type="term" value="P:purine nucleoside catabolic process"/>
    <property type="evidence" value="ECO:0007669"/>
    <property type="project" value="TreeGrafter"/>
</dbReference>
<dbReference type="Proteomes" id="UP000029641">
    <property type="component" value="Unassembled WGS sequence"/>
</dbReference>
<dbReference type="InterPro" id="IPR004402">
    <property type="entry name" value="DeoD-type"/>
</dbReference>
<proteinExistence type="inferred from homology"/>
<evidence type="ECO:0000256" key="3">
    <source>
        <dbReference type="ARBA" id="ARBA00021980"/>
    </source>
</evidence>
<dbReference type="Gene3D" id="3.40.50.1580">
    <property type="entry name" value="Nucleoside phosphorylase domain"/>
    <property type="match status" value="1"/>
</dbReference>
<dbReference type="AlphaFoldDB" id="A0A090VX94"/>
<dbReference type="CDD" id="cd09006">
    <property type="entry name" value="PNP_EcPNPI-like"/>
    <property type="match status" value="1"/>
</dbReference>
<evidence type="ECO:0000256" key="2">
    <source>
        <dbReference type="ARBA" id="ARBA00011888"/>
    </source>
</evidence>